<accession>A0A1X6N0K6</accession>
<protein>
    <recommendedName>
        <fullName evidence="2">Ribosomal RNA methyltransferase FtsJ domain-containing protein</fullName>
    </recommendedName>
</protein>
<evidence type="ECO:0000313" key="3">
    <source>
        <dbReference type="EMBL" id="OSX62148.1"/>
    </source>
</evidence>
<gene>
    <name evidence="3" type="ORF">POSPLADRAFT_1033836</name>
</gene>
<dbReference type="STRING" id="670580.A0A1X6N0K6"/>
<evidence type="ECO:0000259" key="2">
    <source>
        <dbReference type="Pfam" id="PF01728"/>
    </source>
</evidence>
<dbReference type="EMBL" id="KZ110597">
    <property type="protein sequence ID" value="OSX62148.1"/>
    <property type="molecule type" value="Genomic_DNA"/>
</dbReference>
<dbReference type="InterPro" id="IPR029063">
    <property type="entry name" value="SAM-dependent_MTases_sf"/>
</dbReference>
<dbReference type="SUPFAM" id="SSF53335">
    <property type="entry name" value="S-adenosyl-L-methionine-dependent methyltransferases"/>
    <property type="match status" value="1"/>
</dbReference>
<dbReference type="GO" id="GO:0008168">
    <property type="term" value="F:methyltransferase activity"/>
    <property type="evidence" value="ECO:0007669"/>
    <property type="project" value="InterPro"/>
</dbReference>
<dbReference type="InterPro" id="IPR002877">
    <property type="entry name" value="RNA_MeTrfase_FtsJ_dom"/>
</dbReference>
<reference evidence="3 4" key="1">
    <citation type="submission" date="2017-04" db="EMBL/GenBank/DDBJ databases">
        <title>Genome Sequence of the Model Brown-Rot Fungus Postia placenta SB12.</title>
        <authorList>
            <consortium name="DOE Joint Genome Institute"/>
            <person name="Gaskell J."/>
            <person name="Kersten P."/>
            <person name="Larrondo L.F."/>
            <person name="Canessa P."/>
            <person name="Martinez D."/>
            <person name="Hibbett D."/>
            <person name="Schmoll M."/>
            <person name="Kubicek C.P."/>
            <person name="Martinez A.T."/>
            <person name="Yadav J."/>
            <person name="Master E."/>
            <person name="Magnuson J.K."/>
            <person name="James T."/>
            <person name="Yaver D."/>
            <person name="Berka R."/>
            <person name="Labutti K."/>
            <person name="Lipzen A."/>
            <person name="Aerts A."/>
            <person name="Barry K."/>
            <person name="Henrissat B."/>
            <person name="Blanchette R."/>
            <person name="Grigoriev I."/>
            <person name="Cullen D."/>
        </authorList>
    </citation>
    <scope>NUCLEOTIDE SEQUENCE [LARGE SCALE GENOMIC DNA]</scope>
    <source>
        <strain evidence="3 4">MAD-698-R-SB12</strain>
    </source>
</reference>
<dbReference type="Pfam" id="PF01728">
    <property type="entry name" value="FtsJ"/>
    <property type="match status" value="1"/>
</dbReference>
<name>A0A1X6N0K6_9APHY</name>
<dbReference type="Gene3D" id="3.40.50.12760">
    <property type="match status" value="1"/>
</dbReference>
<dbReference type="GeneID" id="36321911"/>
<evidence type="ECO:0000313" key="4">
    <source>
        <dbReference type="Proteomes" id="UP000194127"/>
    </source>
</evidence>
<organism evidence="3 4">
    <name type="scientific">Postia placenta MAD-698-R-SB12</name>
    <dbReference type="NCBI Taxonomy" id="670580"/>
    <lineage>
        <taxon>Eukaryota</taxon>
        <taxon>Fungi</taxon>
        <taxon>Dikarya</taxon>
        <taxon>Basidiomycota</taxon>
        <taxon>Agaricomycotina</taxon>
        <taxon>Agaricomycetes</taxon>
        <taxon>Polyporales</taxon>
        <taxon>Adustoporiaceae</taxon>
        <taxon>Rhodonia</taxon>
    </lineage>
</organism>
<feature type="compositionally biased region" description="Basic and acidic residues" evidence="1">
    <location>
        <begin position="474"/>
        <end position="486"/>
    </location>
</feature>
<dbReference type="RefSeq" id="XP_024338942.1">
    <property type="nucleotide sequence ID" value="XM_024476961.1"/>
</dbReference>
<feature type="region of interest" description="Disordered" evidence="1">
    <location>
        <begin position="406"/>
        <end position="486"/>
    </location>
</feature>
<dbReference type="OrthoDB" id="417125at2759"/>
<dbReference type="Proteomes" id="UP000194127">
    <property type="component" value="Unassembled WGS sequence"/>
</dbReference>
<dbReference type="AlphaFoldDB" id="A0A1X6N0K6"/>
<sequence>MTQLALPSVTSIVEADEFIVGHSDAVQHAAIIHLNAFEVDFWNKSLSLRRLLLLKRLFRSNPAVETRFRERRDIHLQAIGGNEEPSRVHLFAYAKAFSLINRANGGCFGGGKVHRFLDLGCSPGGFSSYVLKHNWGAQGVGVTLPDEEDRIPVQIDSDLLANYDVRYTDVVAFVARSTETDTPPAILAHDGSPVRYDLVIAGAFPVLQGAIPWWRRTQLVFAQLILIFANISKGGSAIVAINTKAFLWTVDVIGMLRQCFETVTAHKTGRLHAVRTSCYLVCRGFRATSEEVDRFTGRLHGALLFLAAVPMESSQDDNGRWEYKHGPEDTPLVSGQSAAEIFTAHHRFVLDLFEPLWEVQYNAIRVDLAGVLVDLYGAEAGIPKYAESDGFDSPTDVQHEAVEHSLATSFRPWPHRQPTASPDDYTAHHPDTIWRSRGRGQAFSQSGQGPPEGLFGRRRSQTSAANSSSTGYHPVEKLWDSTSRHR</sequence>
<proteinExistence type="predicted"/>
<keyword evidence="4" id="KW-1185">Reference proteome</keyword>
<dbReference type="GO" id="GO:0032259">
    <property type="term" value="P:methylation"/>
    <property type="evidence" value="ECO:0007669"/>
    <property type="project" value="InterPro"/>
</dbReference>
<feature type="compositionally biased region" description="Polar residues" evidence="1">
    <location>
        <begin position="461"/>
        <end position="471"/>
    </location>
</feature>
<feature type="compositionally biased region" description="Basic and acidic residues" evidence="1">
    <location>
        <begin position="425"/>
        <end position="434"/>
    </location>
</feature>
<feature type="domain" description="Ribosomal RNA methyltransferase FtsJ" evidence="2">
    <location>
        <begin position="112"/>
        <end position="285"/>
    </location>
</feature>
<evidence type="ECO:0000256" key="1">
    <source>
        <dbReference type="SAM" id="MobiDB-lite"/>
    </source>
</evidence>